<feature type="region of interest" description="Disordered" evidence="1">
    <location>
        <begin position="89"/>
        <end position="108"/>
    </location>
</feature>
<reference evidence="3" key="1">
    <citation type="journal article" date="2009" name="Science">
        <title>The B73 maize genome: complexity, diversity, and dynamics.</title>
        <authorList>
            <person name="Schnable P.S."/>
            <person name="Ware D."/>
            <person name="Fulton R.S."/>
            <person name="Stein J.C."/>
            <person name="Wei F."/>
            <person name="Pasternak S."/>
            <person name="Liang C."/>
            <person name="Zhang J."/>
            <person name="Fulton L."/>
            <person name="Graves T.A."/>
            <person name="Minx P."/>
            <person name="Reily A.D."/>
            <person name="Courtney L."/>
            <person name="Kruchowski S.S."/>
            <person name="Tomlinson C."/>
            <person name="Strong C."/>
            <person name="Delehaunty K."/>
            <person name="Fronick C."/>
            <person name="Courtney B."/>
            <person name="Rock S.M."/>
            <person name="Belter E."/>
            <person name="Du F."/>
            <person name="Kim K."/>
            <person name="Abbott R.M."/>
            <person name="Cotton M."/>
            <person name="Levy A."/>
            <person name="Marchetto P."/>
            <person name="Ochoa K."/>
            <person name="Jackson S.M."/>
            <person name="Gillam B."/>
            <person name="Chen W."/>
            <person name="Yan L."/>
            <person name="Higginbotham J."/>
            <person name="Cardenas M."/>
            <person name="Waligorski J."/>
            <person name="Applebaum E."/>
            <person name="Phelps L."/>
            <person name="Falcone J."/>
            <person name="Kanchi K."/>
            <person name="Thane T."/>
            <person name="Scimone A."/>
            <person name="Thane N."/>
            <person name="Henke J."/>
            <person name="Wang T."/>
            <person name="Ruppert J."/>
            <person name="Shah N."/>
            <person name="Rotter K."/>
            <person name="Hodges J."/>
            <person name="Ingenthron E."/>
            <person name="Cordes M."/>
            <person name="Kohlberg S."/>
            <person name="Sgro J."/>
            <person name="Delgado B."/>
            <person name="Mead K."/>
            <person name="Chinwalla A."/>
            <person name="Leonard S."/>
            <person name="Crouse K."/>
            <person name="Collura K."/>
            <person name="Kudrna D."/>
            <person name="Currie J."/>
            <person name="He R."/>
            <person name="Angelova A."/>
            <person name="Rajasekar S."/>
            <person name="Mueller T."/>
            <person name="Lomeli R."/>
            <person name="Scara G."/>
            <person name="Ko A."/>
            <person name="Delaney K."/>
            <person name="Wissotski M."/>
            <person name="Lopez G."/>
            <person name="Campos D."/>
            <person name="Braidotti M."/>
            <person name="Ashley E."/>
            <person name="Golser W."/>
            <person name="Kim H."/>
            <person name="Lee S."/>
            <person name="Lin J."/>
            <person name="Dujmic Z."/>
            <person name="Kim W."/>
            <person name="Talag J."/>
            <person name="Zuccolo A."/>
            <person name="Fan C."/>
            <person name="Sebastian A."/>
            <person name="Kramer M."/>
            <person name="Spiegel L."/>
            <person name="Nascimento L."/>
            <person name="Zutavern T."/>
            <person name="Miller B."/>
            <person name="Ambroise C."/>
            <person name="Muller S."/>
            <person name="Spooner W."/>
            <person name="Narechania A."/>
            <person name="Ren L."/>
            <person name="Wei S."/>
            <person name="Kumari S."/>
            <person name="Faga B."/>
            <person name="Levy M.J."/>
            <person name="McMahan L."/>
            <person name="Van Buren P."/>
            <person name="Vaughn M.W."/>
            <person name="Ying K."/>
            <person name="Yeh C.-T."/>
            <person name="Emrich S.J."/>
            <person name="Jia Y."/>
            <person name="Kalyanaraman A."/>
            <person name="Hsia A.-P."/>
            <person name="Barbazuk W.B."/>
            <person name="Baucom R.S."/>
            <person name="Brutnell T.P."/>
            <person name="Carpita N.C."/>
            <person name="Chaparro C."/>
            <person name="Chia J.-M."/>
            <person name="Deragon J.-M."/>
            <person name="Estill J.C."/>
            <person name="Fu Y."/>
            <person name="Jeddeloh J.A."/>
            <person name="Han Y."/>
            <person name="Lee H."/>
            <person name="Li P."/>
            <person name="Lisch D.R."/>
            <person name="Liu S."/>
            <person name="Liu Z."/>
            <person name="Nagel D.H."/>
            <person name="McCann M.C."/>
            <person name="SanMiguel P."/>
            <person name="Myers A.M."/>
            <person name="Nettleton D."/>
            <person name="Nguyen J."/>
            <person name="Penning B.W."/>
            <person name="Ponnala L."/>
            <person name="Schneider K.L."/>
            <person name="Schwartz D.C."/>
            <person name="Sharma A."/>
            <person name="Soderlund C."/>
            <person name="Springer N.M."/>
            <person name="Sun Q."/>
            <person name="Wang H."/>
            <person name="Waterman M."/>
            <person name="Westerman R."/>
            <person name="Wolfgruber T.K."/>
            <person name="Yang L."/>
            <person name="Yu Y."/>
            <person name="Zhang L."/>
            <person name="Zhou S."/>
            <person name="Zhu Q."/>
            <person name="Bennetzen J.L."/>
            <person name="Dawe R.K."/>
            <person name="Jiang J."/>
            <person name="Jiang N."/>
            <person name="Presting G.G."/>
            <person name="Wessler S.R."/>
            <person name="Aluru S."/>
            <person name="Martienssen R.A."/>
            <person name="Clifton S.W."/>
            <person name="McCombie W.R."/>
            <person name="Wing R.A."/>
            <person name="Wilson R.K."/>
        </authorList>
    </citation>
    <scope>NUCLEOTIDE SEQUENCE [LARGE SCALE GENOMIC DNA]</scope>
    <source>
        <strain evidence="3">cv. B73</strain>
    </source>
</reference>
<accession>A0A804Q372</accession>
<proteinExistence type="predicted"/>
<dbReference type="InParanoid" id="A0A804Q372"/>
<reference evidence="2" key="2">
    <citation type="submission" date="2019-07" db="EMBL/GenBank/DDBJ databases">
        <authorList>
            <person name="Seetharam A."/>
            <person name="Woodhouse M."/>
            <person name="Cannon E."/>
        </authorList>
    </citation>
    <scope>NUCLEOTIDE SEQUENCE [LARGE SCALE GENOMIC DNA]</scope>
    <source>
        <strain evidence="2">cv. B73</strain>
    </source>
</reference>
<evidence type="ECO:0000256" key="1">
    <source>
        <dbReference type="SAM" id="MobiDB-lite"/>
    </source>
</evidence>
<evidence type="ECO:0000313" key="3">
    <source>
        <dbReference type="Proteomes" id="UP000007305"/>
    </source>
</evidence>
<keyword evidence="3" id="KW-1185">Reference proteome</keyword>
<protein>
    <submittedName>
        <fullName evidence="2">Uncharacterized protein</fullName>
    </submittedName>
</protein>
<evidence type="ECO:0000313" key="2">
    <source>
        <dbReference type="EnsemblPlants" id="Zm00001eb295970_P001"/>
    </source>
</evidence>
<dbReference type="Proteomes" id="UP000007305">
    <property type="component" value="Chromosome 6"/>
</dbReference>
<dbReference type="Gramene" id="Zm00001eb295970_T001">
    <property type="protein sequence ID" value="Zm00001eb295970_P001"/>
    <property type="gene ID" value="Zm00001eb295970"/>
</dbReference>
<reference evidence="2" key="3">
    <citation type="submission" date="2021-05" db="UniProtKB">
        <authorList>
            <consortium name="EnsemblPlants"/>
        </authorList>
    </citation>
    <scope>IDENTIFICATION</scope>
    <source>
        <strain evidence="2">cv. B73</strain>
    </source>
</reference>
<organism evidence="2 3">
    <name type="scientific">Zea mays</name>
    <name type="common">Maize</name>
    <dbReference type="NCBI Taxonomy" id="4577"/>
    <lineage>
        <taxon>Eukaryota</taxon>
        <taxon>Viridiplantae</taxon>
        <taxon>Streptophyta</taxon>
        <taxon>Embryophyta</taxon>
        <taxon>Tracheophyta</taxon>
        <taxon>Spermatophyta</taxon>
        <taxon>Magnoliopsida</taxon>
        <taxon>Liliopsida</taxon>
        <taxon>Poales</taxon>
        <taxon>Poaceae</taxon>
        <taxon>PACMAD clade</taxon>
        <taxon>Panicoideae</taxon>
        <taxon>Andropogonodae</taxon>
        <taxon>Andropogoneae</taxon>
        <taxon>Tripsacinae</taxon>
        <taxon>Zea</taxon>
    </lineage>
</organism>
<dbReference type="EnsemblPlants" id="Zm00001eb295970_T001">
    <property type="protein sequence ID" value="Zm00001eb295970_P001"/>
    <property type="gene ID" value="Zm00001eb295970"/>
</dbReference>
<name>A0A804Q372_MAIZE</name>
<sequence>MKTSLISNSCVFPAPRPNICSCVFFGFVRSIGYSYRIQDTTAINSYVSRFLCQRGHNLLETKTTKNPTQLLSSTYHLLPIHLYKCMQAPKDAASSNPSARRSTDRRLN</sequence>
<dbReference type="AlphaFoldDB" id="A0A804Q372"/>